<dbReference type="AlphaFoldDB" id="A0A6C0LRK9"/>
<protein>
    <submittedName>
        <fullName evidence="1">Uncharacterized protein</fullName>
    </submittedName>
</protein>
<reference evidence="1" key="1">
    <citation type="journal article" date="2020" name="Nature">
        <title>Giant virus diversity and host interactions through global metagenomics.</title>
        <authorList>
            <person name="Schulz F."/>
            <person name="Roux S."/>
            <person name="Paez-Espino D."/>
            <person name="Jungbluth S."/>
            <person name="Walsh D.A."/>
            <person name="Denef V.J."/>
            <person name="McMahon K.D."/>
            <person name="Konstantinidis K.T."/>
            <person name="Eloe-Fadrosh E.A."/>
            <person name="Kyrpides N.C."/>
            <person name="Woyke T."/>
        </authorList>
    </citation>
    <scope>NUCLEOTIDE SEQUENCE</scope>
    <source>
        <strain evidence="1">GVMAG-S-1014582-52</strain>
    </source>
</reference>
<evidence type="ECO:0000313" key="1">
    <source>
        <dbReference type="EMBL" id="QHU33010.1"/>
    </source>
</evidence>
<dbReference type="EMBL" id="MN740556">
    <property type="protein sequence ID" value="QHU33010.1"/>
    <property type="molecule type" value="Genomic_DNA"/>
</dbReference>
<name>A0A6C0LRK9_9ZZZZ</name>
<accession>A0A6C0LRK9</accession>
<proteinExistence type="predicted"/>
<sequence length="206" mass="24734">MELPSMSLNIISMIDKKYTKISECLDVIQIKNICNLYKNKHISNHSITLSEIKLSTPEFTRAKFKKVKSADDILKTEDFQKKYAFFIRMVYACLKIGVEIFDDDDTLITLKNNYQLIKSIELKKKKLIYQHIELLKTYYKNPSELFSKEYRNYFDEHITKIDILEKIYKLILKLIDTDIFCKTDNLFSLILPYFYRYNEYIEEYNS</sequence>
<organism evidence="1">
    <name type="scientific">viral metagenome</name>
    <dbReference type="NCBI Taxonomy" id="1070528"/>
    <lineage>
        <taxon>unclassified sequences</taxon>
        <taxon>metagenomes</taxon>
        <taxon>organismal metagenomes</taxon>
    </lineage>
</organism>